<dbReference type="GO" id="GO:0004518">
    <property type="term" value="F:nuclease activity"/>
    <property type="evidence" value="ECO:0007669"/>
    <property type="project" value="UniProtKB-KW"/>
</dbReference>
<comment type="subcellular location">
    <subcellularLocation>
        <location evidence="2">Nucleus</location>
    </subcellularLocation>
</comment>
<evidence type="ECO:0000259" key="8">
    <source>
        <dbReference type="Pfam" id="PF13359"/>
    </source>
</evidence>
<proteinExistence type="inferred from homology"/>
<dbReference type="InterPro" id="IPR027806">
    <property type="entry name" value="HARBI1_dom"/>
</dbReference>
<evidence type="ECO:0000313" key="9">
    <source>
        <dbReference type="Proteomes" id="UP001652628"/>
    </source>
</evidence>
<comment type="cofactor">
    <cofactor evidence="1">
        <name>a divalent metal cation</name>
        <dbReference type="ChEBI" id="CHEBI:60240"/>
    </cofactor>
</comment>
<dbReference type="GO" id="GO:0046872">
    <property type="term" value="F:metal ion binding"/>
    <property type="evidence" value="ECO:0007669"/>
    <property type="project" value="UniProtKB-KW"/>
</dbReference>
<evidence type="ECO:0000256" key="4">
    <source>
        <dbReference type="ARBA" id="ARBA00022722"/>
    </source>
</evidence>
<dbReference type="Proteomes" id="UP001652628">
    <property type="component" value="Unplaced"/>
</dbReference>
<evidence type="ECO:0000313" key="10">
    <source>
        <dbReference type="RefSeq" id="XP_036676045.3"/>
    </source>
</evidence>
<feature type="domain" description="DDE Tnp4" evidence="8">
    <location>
        <begin position="3"/>
        <end position="117"/>
    </location>
</feature>
<keyword evidence="9" id="KW-1185">Reference proteome</keyword>
<evidence type="ECO:0000256" key="2">
    <source>
        <dbReference type="ARBA" id="ARBA00004123"/>
    </source>
</evidence>
<dbReference type="PANTHER" id="PTHR22930:SF85">
    <property type="entry name" value="GH03217P-RELATED"/>
    <property type="match status" value="1"/>
</dbReference>
<keyword evidence="6" id="KW-0378">Hydrolase</keyword>
<evidence type="ECO:0000256" key="7">
    <source>
        <dbReference type="ARBA" id="ARBA00023242"/>
    </source>
</evidence>
<accession>A0AB40ACL2</accession>
<evidence type="ECO:0000256" key="1">
    <source>
        <dbReference type="ARBA" id="ARBA00001968"/>
    </source>
</evidence>
<dbReference type="GO" id="GO:0005634">
    <property type="term" value="C:nucleus"/>
    <property type="evidence" value="ECO:0007669"/>
    <property type="project" value="UniProtKB-SubCell"/>
</dbReference>
<evidence type="ECO:0000256" key="5">
    <source>
        <dbReference type="ARBA" id="ARBA00022723"/>
    </source>
</evidence>
<dbReference type="AlphaFoldDB" id="A0AB40ACL2"/>
<protein>
    <recommendedName>
        <fullName evidence="8">DDE Tnp4 domain-containing protein</fullName>
    </recommendedName>
</protein>
<reference evidence="10" key="1">
    <citation type="submission" date="2025-08" db="UniProtKB">
        <authorList>
            <consortium name="RefSeq"/>
        </authorList>
    </citation>
    <scope>IDENTIFICATION</scope>
</reference>
<keyword evidence="5" id="KW-0479">Metal-binding</keyword>
<keyword evidence="7" id="KW-0539">Nucleus</keyword>
<sequence>MKFPGSVHDATVFKESGIFKNHSRIIPEFLKLVGNKEIPFIILGDPAYPLLPWLLKPYTGHLTPQEESFNCYLSTGRIVVENAFGRLKGRWRCLAKRIDINYKFVPYVALACATLHNFVEIRKEKFTPINEYECNQQPPDWHCNQVLESSECDPSDLREHLKEYIVSNFPLRSSSK</sequence>
<name>A0AB40ACL2_DROSZ</name>
<dbReference type="InterPro" id="IPR045249">
    <property type="entry name" value="HARBI1-like"/>
</dbReference>
<comment type="similarity">
    <text evidence="3">Belongs to the HARBI1 family.</text>
</comment>
<evidence type="ECO:0000256" key="6">
    <source>
        <dbReference type="ARBA" id="ARBA00022801"/>
    </source>
</evidence>
<gene>
    <name evidence="10" type="primary">LOC118878264</name>
</gene>
<keyword evidence="4" id="KW-0540">Nuclease</keyword>
<organism evidence="9 10">
    <name type="scientific">Drosophila suzukii</name>
    <name type="common">Spotted-wing drosophila fruit fly</name>
    <dbReference type="NCBI Taxonomy" id="28584"/>
    <lineage>
        <taxon>Eukaryota</taxon>
        <taxon>Metazoa</taxon>
        <taxon>Ecdysozoa</taxon>
        <taxon>Arthropoda</taxon>
        <taxon>Hexapoda</taxon>
        <taxon>Insecta</taxon>
        <taxon>Pterygota</taxon>
        <taxon>Neoptera</taxon>
        <taxon>Endopterygota</taxon>
        <taxon>Diptera</taxon>
        <taxon>Brachycera</taxon>
        <taxon>Muscomorpha</taxon>
        <taxon>Ephydroidea</taxon>
        <taxon>Drosophilidae</taxon>
        <taxon>Drosophila</taxon>
        <taxon>Sophophora</taxon>
    </lineage>
</organism>
<dbReference type="GO" id="GO:0016787">
    <property type="term" value="F:hydrolase activity"/>
    <property type="evidence" value="ECO:0007669"/>
    <property type="project" value="UniProtKB-KW"/>
</dbReference>
<dbReference type="GeneID" id="118878264"/>
<dbReference type="RefSeq" id="XP_036676045.3">
    <property type="nucleotide sequence ID" value="XM_036820150.3"/>
</dbReference>
<dbReference type="Pfam" id="PF13359">
    <property type="entry name" value="DDE_Tnp_4"/>
    <property type="match status" value="1"/>
</dbReference>
<evidence type="ECO:0000256" key="3">
    <source>
        <dbReference type="ARBA" id="ARBA00006958"/>
    </source>
</evidence>
<dbReference type="PANTHER" id="PTHR22930">
    <property type="match status" value="1"/>
</dbReference>